<keyword evidence="2" id="KW-0229">DNA integration</keyword>
<dbReference type="GO" id="GO:0006310">
    <property type="term" value="P:DNA recombination"/>
    <property type="evidence" value="ECO:0007669"/>
    <property type="project" value="UniProtKB-KW"/>
</dbReference>
<dbReference type="InterPro" id="IPR053876">
    <property type="entry name" value="Phage_int_M"/>
</dbReference>
<dbReference type="Pfam" id="PF13356">
    <property type="entry name" value="Arm-DNA-bind_3"/>
    <property type="match status" value="1"/>
</dbReference>
<dbReference type="InterPro" id="IPR002104">
    <property type="entry name" value="Integrase_catalytic"/>
</dbReference>
<dbReference type="SUPFAM" id="SSF56349">
    <property type="entry name" value="DNA breaking-rejoining enzymes"/>
    <property type="match status" value="1"/>
</dbReference>
<reference evidence="6" key="1">
    <citation type="submission" date="2016-04" db="EMBL/GenBank/DDBJ databases">
        <authorList>
            <person name="Evans L.H."/>
            <person name="Alamgir A."/>
            <person name="Owens N."/>
            <person name="Weber N.D."/>
            <person name="Virtaneva K."/>
            <person name="Barbian K."/>
            <person name="Babar A."/>
            <person name="Rosenke K."/>
        </authorList>
    </citation>
    <scope>NUCLEOTIDE SEQUENCE</scope>
    <source>
        <strain evidence="6">86</strain>
    </source>
</reference>
<dbReference type="InterPro" id="IPR013762">
    <property type="entry name" value="Integrase-like_cat_sf"/>
</dbReference>
<dbReference type="InterPro" id="IPR050808">
    <property type="entry name" value="Phage_Integrase"/>
</dbReference>
<dbReference type="Pfam" id="PF00589">
    <property type="entry name" value="Phage_integrase"/>
    <property type="match status" value="1"/>
</dbReference>
<comment type="similarity">
    <text evidence="1">Belongs to the 'phage' integrase family.</text>
</comment>
<dbReference type="PANTHER" id="PTHR30629:SF2">
    <property type="entry name" value="PROPHAGE INTEGRASE INTS-RELATED"/>
    <property type="match status" value="1"/>
</dbReference>
<evidence type="ECO:0000256" key="1">
    <source>
        <dbReference type="ARBA" id="ARBA00008857"/>
    </source>
</evidence>
<dbReference type="Gene3D" id="1.10.443.10">
    <property type="entry name" value="Intergrase catalytic core"/>
    <property type="match status" value="1"/>
</dbReference>
<evidence type="ECO:0000256" key="3">
    <source>
        <dbReference type="ARBA" id="ARBA00023125"/>
    </source>
</evidence>
<dbReference type="Gene3D" id="1.10.150.130">
    <property type="match status" value="1"/>
</dbReference>
<dbReference type="GO" id="GO:0015074">
    <property type="term" value="P:DNA integration"/>
    <property type="evidence" value="ECO:0007669"/>
    <property type="project" value="UniProtKB-KW"/>
</dbReference>
<dbReference type="InterPro" id="IPR038488">
    <property type="entry name" value="Integrase_DNA-bd_sf"/>
</dbReference>
<dbReference type="Pfam" id="PF22022">
    <property type="entry name" value="Phage_int_M"/>
    <property type="match status" value="1"/>
</dbReference>
<dbReference type="PROSITE" id="PS51898">
    <property type="entry name" value="TYR_RECOMBINASE"/>
    <property type="match status" value="1"/>
</dbReference>
<proteinExistence type="inferred from homology"/>
<evidence type="ECO:0000313" key="6">
    <source>
        <dbReference type="EMBL" id="SBV93247.1"/>
    </source>
</evidence>
<dbReference type="AlphaFoldDB" id="A0A212J1G7"/>
<dbReference type="GO" id="GO:0003677">
    <property type="term" value="F:DNA binding"/>
    <property type="evidence" value="ECO:0007669"/>
    <property type="project" value="UniProtKB-KW"/>
</dbReference>
<name>A0A212J1G7_9DELT</name>
<dbReference type="PANTHER" id="PTHR30629">
    <property type="entry name" value="PROPHAGE INTEGRASE"/>
    <property type="match status" value="1"/>
</dbReference>
<dbReference type="InterPro" id="IPR010998">
    <property type="entry name" value="Integrase_recombinase_N"/>
</dbReference>
<organism evidence="6">
    <name type="scientific">uncultured delta proteobacterium</name>
    <dbReference type="NCBI Taxonomy" id="34034"/>
    <lineage>
        <taxon>Bacteria</taxon>
        <taxon>Deltaproteobacteria</taxon>
        <taxon>environmental samples</taxon>
    </lineage>
</organism>
<keyword evidence="3" id="KW-0238">DNA-binding</keyword>
<dbReference type="InterPro" id="IPR011010">
    <property type="entry name" value="DNA_brk_join_enz"/>
</dbReference>
<dbReference type="CDD" id="cd00801">
    <property type="entry name" value="INT_P4_C"/>
    <property type="match status" value="1"/>
</dbReference>
<feature type="domain" description="Tyr recombinase" evidence="5">
    <location>
        <begin position="202"/>
        <end position="388"/>
    </location>
</feature>
<dbReference type="InterPro" id="IPR025166">
    <property type="entry name" value="Integrase_DNA_bind_dom"/>
</dbReference>
<evidence type="ECO:0000256" key="4">
    <source>
        <dbReference type="ARBA" id="ARBA00023172"/>
    </source>
</evidence>
<sequence length="406" mass="45583">MPPLTEAKLRAIKVSGKVERFSDSGGLYLELSKAGGKLWRWKYRFDGKEKRLALGSYPDVSLAQAREKRDDARKVLKSGVDPGNKNRKKAAAHTQGRTFENVAREWVAGRSGIWSQRHTETVVDRLVANVYPAIGSMPIADVGPINVLVLVKDIEGRGSMEVAKRVLGICSQVFRYAVALQLVKSDPCRDLGGALAPRIKSHFAALTTKEDAGELMRRIDEYQGTAVVRAALVFSALTFCRPGPVRHAEWDEIDFSGCQWIIPAEKMKLTKEMKLRKEPHIVPLARQTVDLLLKVQHFTGRGRYIFPNPRNKDLPMSENAVNVAIRRMGYGKEQMTAHGFRSMASTLLNEFGYRLDVIEAQLAHSSADKIRAIYNRAQYMEERRKLMQDWADMLDEFKKAAAAKAG</sequence>
<protein>
    <submittedName>
        <fullName evidence="6">Integrase family protein</fullName>
    </submittedName>
</protein>
<dbReference type="Gene3D" id="3.30.160.390">
    <property type="entry name" value="Integrase, DNA-binding domain"/>
    <property type="match status" value="1"/>
</dbReference>
<evidence type="ECO:0000256" key="2">
    <source>
        <dbReference type="ARBA" id="ARBA00022908"/>
    </source>
</evidence>
<evidence type="ECO:0000259" key="5">
    <source>
        <dbReference type="PROSITE" id="PS51898"/>
    </source>
</evidence>
<gene>
    <name evidence="6" type="ORF">KL86DPRO_10501</name>
</gene>
<accession>A0A212J1G7</accession>
<keyword evidence="4" id="KW-0233">DNA recombination</keyword>
<dbReference type="EMBL" id="FLUQ01000001">
    <property type="protein sequence ID" value="SBV93247.1"/>
    <property type="molecule type" value="Genomic_DNA"/>
</dbReference>